<evidence type="ECO:0000313" key="2">
    <source>
        <dbReference type="EMBL" id="KFE70146.1"/>
    </source>
</evidence>
<keyword evidence="3" id="KW-1185">Reference proteome</keyword>
<sequence length="116" mass="12639">MGRGALRALSHRGLSRERRGSACYGGCRALPGLRGGRGALPSRDGSGGCCAGHALRRRAPCRERQPDSHESSESCPFHRWPHSRPALSAQTAAAQHLPSRGLRHRFFNVCWGLSRD</sequence>
<evidence type="ECO:0000313" key="3">
    <source>
        <dbReference type="Proteomes" id="UP000028725"/>
    </source>
</evidence>
<dbReference type="Proteomes" id="UP000028725">
    <property type="component" value="Unassembled WGS sequence"/>
</dbReference>
<comment type="caution">
    <text evidence="2">The sequence shown here is derived from an EMBL/GenBank/DDBJ whole genome shotgun (WGS) entry which is preliminary data.</text>
</comment>
<organism evidence="2 3">
    <name type="scientific">Hyalangium minutum</name>
    <dbReference type="NCBI Taxonomy" id="394096"/>
    <lineage>
        <taxon>Bacteria</taxon>
        <taxon>Pseudomonadati</taxon>
        <taxon>Myxococcota</taxon>
        <taxon>Myxococcia</taxon>
        <taxon>Myxococcales</taxon>
        <taxon>Cystobacterineae</taxon>
        <taxon>Archangiaceae</taxon>
        <taxon>Hyalangium</taxon>
    </lineage>
</organism>
<dbReference type="STRING" id="394096.DB31_5188"/>
<gene>
    <name evidence="2" type="ORF">DB31_5188</name>
</gene>
<feature type="region of interest" description="Disordered" evidence="1">
    <location>
        <begin position="60"/>
        <end position="79"/>
    </location>
</feature>
<name>A0A085WR33_9BACT</name>
<dbReference type="EMBL" id="JMCB01000003">
    <property type="protein sequence ID" value="KFE70146.1"/>
    <property type="molecule type" value="Genomic_DNA"/>
</dbReference>
<protein>
    <submittedName>
        <fullName evidence="2">Uncharacterized protein</fullName>
    </submittedName>
</protein>
<feature type="compositionally biased region" description="Basic and acidic residues" evidence="1">
    <location>
        <begin position="60"/>
        <end position="72"/>
    </location>
</feature>
<reference evidence="2 3" key="1">
    <citation type="submission" date="2014-04" db="EMBL/GenBank/DDBJ databases">
        <title>Genome assembly of Hyalangium minutum DSM 14724.</title>
        <authorList>
            <person name="Sharma G."/>
            <person name="Subramanian S."/>
        </authorList>
    </citation>
    <scope>NUCLEOTIDE SEQUENCE [LARGE SCALE GENOMIC DNA]</scope>
    <source>
        <strain evidence="2 3">DSM 14724</strain>
    </source>
</reference>
<dbReference type="AlphaFoldDB" id="A0A085WR33"/>
<accession>A0A085WR33</accession>
<evidence type="ECO:0000256" key="1">
    <source>
        <dbReference type="SAM" id="MobiDB-lite"/>
    </source>
</evidence>
<proteinExistence type="predicted"/>